<feature type="domain" description="Translation elongation factor EFTu-like" evidence="9">
    <location>
        <begin position="117"/>
        <end position="188"/>
    </location>
</feature>
<evidence type="ECO:0000256" key="5">
    <source>
        <dbReference type="ARBA" id="ARBA00022917"/>
    </source>
</evidence>
<dbReference type="GO" id="GO:0003746">
    <property type="term" value="F:translation elongation factor activity"/>
    <property type="evidence" value="ECO:0007669"/>
    <property type="project" value="UniProtKB-KW"/>
</dbReference>
<evidence type="ECO:0000256" key="3">
    <source>
        <dbReference type="ARBA" id="ARBA00022741"/>
    </source>
</evidence>
<keyword evidence="5" id="KW-0648">Protein biosynthesis</keyword>
<dbReference type="Gene3D" id="2.40.30.10">
    <property type="entry name" value="Translation factors"/>
    <property type="match status" value="2"/>
</dbReference>
<keyword evidence="10" id="KW-0378">Hydrolase</keyword>
<evidence type="ECO:0000259" key="7">
    <source>
        <dbReference type="Pfam" id="PF00009"/>
    </source>
</evidence>
<dbReference type="InterPro" id="IPR009001">
    <property type="entry name" value="Transl_elong_EF1A/Init_IF2_C"/>
</dbReference>
<evidence type="ECO:0000256" key="2">
    <source>
        <dbReference type="ARBA" id="ARBA00007249"/>
    </source>
</evidence>
<dbReference type="PANTHER" id="PTHR43721">
    <property type="entry name" value="ELONGATION FACTOR TU-RELATED"/>
    <property type="match status" value="1"/>
</dbReference>
<reference evidence="11" key="1">
    <citation type="journal article" date="2018" name="Nat. Plants">
        <title>Whole-genome landscape of Medicago truncatula symbiotic genes.</title>
        <authorList>
            <person name="Pecrix Y."/>
            <person name="Staton S.E."/>
            <person name="Sallet E."/>
            <person name="Lelandais-Briere C."/>
            <person name="Moreau S."/>
            <person name="Carrere S."/>
            <person name="Blein T."/>
            <person name="Jardinaud M.F."/>
            <person name="Latrasse D."/>
            <person name="Zouine M."/>
            <person name="Zahm M."/>
            <person name="Kreplak J."/>
            <person name="Mayjonade B."/>
            <person name="Satge C."/>
            <person name="Perez M."/>
            <person name="Cauet S."/>
            <person name="Marande W."/>
            <person name="Chantry-Darmon C."/>
            <person name="Lopez-Roques C."/>
            <person name="Bouchez O."/>
            <person name="Berard A."/>
            <person name="Debelle F."/>
            <person name="Munos S."/>
            <person name="Bendahmane A."/>
            <person name="Berges H."/>
            <person name="Niebel A."/>
            <person name="Buitink J."/>
            <person name="Frugier F."/>
            <person name="Benhamed M."/>
            <person name="Crespi M."/>
            <person name="Gouzy J."/>
            <person name="Gamas P."/>
        </authorList>
    </citation>
    <scope>NUCLEOTIDE SEQUENCE [LARGE SCALE GENOMIC DNA]</scope>
    <source>
        <strain evidence="11">cv. Jemalong A17</strain>
    </source>
</reference>
<dbReference type="Pfam" id="PF03143">
    <property type="entry name" value="GTP_EFTU_D3"/>
    <property type="match status" value="1"/>
</dbReference>
<dbReference type="PANTHER" id="PTHR43721:SF22">
    <property type="entry name" value="ELONGATION FACTOR TU, MITOCHONDRIAL"/>
    <property type="match status" value="1"/>
</dbReference>
<dbReference type="SUPFAM" id="SSF50465">
    <property type="entry name" value="EF-Tu/eEF-1alpha/eIF2-gamma C-terminal domain"/>
    <property type="match status" value="1"/>
</dbReference>
<feature type="domain" description="Tr-type G" evidence="7">
    <location>
        <begin position="11"/>
        <end position="75"/>
    </location>
</feature>
<dbReference type="FunFam" id="2.40.30.10:FF:000001">
    <property type="entry name" value="Elongation factor Tu"/>
    <property type="match status" value="1"/>
</dbReference>
<evidence type="ECO:0000256" key="6">
    <source>
        <dbReference type="ARBA" id="ARBA00023134"/>
    </source>
</evidence>
<dbReference type="Proteomes" id="UP000265566">
    <property type="component" value="Chromosome 3"/>
</dbReference>
<evidence type="ECO:0000259" key="8">
    <source>
        <dbReference type="Pfam" id="PF03143"/>
    </source>
</evidence>
<gene>
    <name evidence="10" type="ORF">MtrunA17_Chr3g0114371</name>
</gene>
<feature type="domain" description="Translation elongation factor EFTu/EF1A C-terminal" evidence="8">
    <location>
        <begin position="209"/>
        <end position="271"/>
    </location>
</feature>
<organism evidence="10 11">
    <name type="scientific">Medicago truncatula</name>
    <name type="common">Barrel medic</name>
    <name type="synonym">Medicago tribuloides</name>
    <dbReference type="NCBI Taxonomy" id="3880"/>
    <lineage>
        <taxon>Eukaryota</taxon>
        <taxon>Viridiplantae</taxon>
        <taxon>Streptophyta</taxon>
        <taxon>Embryophyta</taxon>
        <taxon>Tracheophyta</taxon>
        <taxon>Spermatophyta</taxon>
        <taxon>Magnoliopsida</taxon>
        <taxon>eudicotyledons</taxon>
        <taxon>Gunneridae</taxon>
        <taxon>Pentapetalae</taxon>
        <taxon>rosids</taxon>
        <taxon>fabids</taxon>
        <taxon>Fabales</taxon>
        <taxon>Fabaceae</taxon>
        <taxon>Papilionoideae</taxon>
        <taxon>50 kb inversion clade</taxon>
        <taxon>NPAAA clade</taxon>
        <taxon>Hologalegina</taxon>
        <taxon>IRL clade</taxon>
        <taxon>Trifolieae</taxon>
        <taxon>Medicago</taxon>
    </lineage>
</organism>
<dbReference type="PROSITE" id="PS00301">
    <property type="entry name" value="G_TR_1"/>
    <property type="match status" value="1"/>
</dbReference>
<comment type="function">
    <text evidence="1">This protein promotes the GTP-dependent binding of aminoacyl-tRNA to the A-site of ribosomes during protein biosynthesis.</text>
</comment>
<comment type="similarity">
    <text evidence="2">Belongs to the TRAFAC class translation factor GTPase superfamily. Classic translation factor GTPase family. EF-Tu/EF-1A subfamily.</text>
</comment>
<dbReference type="InterPro" id="IPR027417">
    <property type="entry name" value="P-loop_NTPase"/>
</dbReference>
<dbReference type="InterPro" id="IPR004161">
    <property type="entry name" value="EFTu-like_2"/>
</dbReference>
<dbReference type="CDD" id="cd03697">
    <property type="entry name" value="EFTU_II"/>
    <property type="match status" value="1"/>
</dbReference>
<dbReference type="EMBL" id="PSQE01000003">
    <property type="protein sequence ID" value="RHN68480.1"/>
    <property type="molecule type" value="Genomic_DNA"/>
</dbReference>
<evidence type="ECO:0000256" key="1">
    <source>
        <dbReference type="ARBA" id="ARBA00003982"/>
    </source>
</evidence>
<dbReference type="InterPro" id="IPR004160">
    <property type="entry name" value="Transl_elong_EFTu/EF1A_C"/>
</dbReference>
<evidence type="ECO:0008006" key="12">
    <source>
        <dbReference type="Google" id="ProtNLM"/>
    </source>
</evidence>
<dbReference type="SUPFAM" id="SSF50447">
    <property type="entry name" value="Translation proteins"/>
    <property type="match status" value="1"/>
</dbReference>
<accession>A0A396ISX2</accession>
<dbReference type="Pfam" id="PF03144">
    <property type="entry name" value="GTP_EFTU_D2"/>
    <property type="match status" value="1"/>
</dbReference>
<name>A0A396ISX2_MEDTR</name>
<proteinExistence type="inferred from homology"/>
<evidence type="ECO:0000313" key="11">
    <source>
        <dbReference type="Proteomes" id="UP000265566"/>
    </source>
</evidence>
<dbReference type="InterPro" id="IPR050055">
    <property type="entry name" value="EF-Tu_GTPase"/>
</dbReference>
<evidence type="ECO:0000259" key="9">
    <source>
        <dbReference type="Pfam" id="PF03144"/>
    </source>
</evidence>
<evidence type="ECO:0000256" key="4">
    <source>
        <dbReference type="ARBA" id="ARBA00022768"/>
    </source>
</evidence>
<sequence>MATFTPTKPRTIGHVDHGKTTLTAATTKVLAAEGNAKAIAFDEIDKAPEEKERGITISRSHVELPIVSGSGLYALQGTNEELGEKAILKLMDADPVRQLYRPFVMPIEDIFYIQGRGTVATGHVEQGTIKVGEEVEILGLTQGEPLKTTVTGVEMFKKLVDRGEAGCKVGLLLPGLKHGDVQRGMVIAKHGTLKTYKKFEAQIVYVLSKFYLRTADITEKVQLPDDVKMVMPGDNVTATFELTLPYPLDHGQIFSLREGDRTVAAGVVSKVLS</sequence>
<keyword evidence="4" id="KW-0251">Elongation factor</keyword>
<protein>
    <recommendedName>
        <fullName evidence="12">Elongation factor Tu</fullName>
    </recommendedName>
</protein>
<dbReference type="GO" id="GO:0005525">
    <property type="term" value="F:GTP binding"/>
    <property type="evidence" value="ECO:0007669"/>
    <property type="project" value="UniProtKB-KW"/>
</dbReference>
<keyword evidence="6" id="KW-0342">GTP-binding</keyword>
<dbReference type="GO" id="GO:0003924">
    <property type="term" value="F:GTPase activity"/>
    <property type="evidence" value="ECO:0007669"/>
    <property type="project" value="InterPro"/>
</dbReference>
<dbReference type="InterPro" id="IPR000795">
    <property type="entry name" value="T_Tr_GTP-bd_dom"/>
</dbReference>
<dbReference type="Gramene" id="rna16842">
    <property type="protein sequence ID" value="RHN68480.1"/>
    <property type="gene ID" value="gene16842"/>
</dbReference>
<dbReference type="InterPro" id="IPR031157">
    <property type="entry name" value="G_TR_CS"/>
</dbReference>
<dbReference type="SUPFAM" id="SSF52540">
    <property type="entry name" value="P-loop containing nucleoside triphosphate hydrolases"/>
    <property type="match status" value="1"/>
</dbReference>
<comment type="caution">
    <text evidence="10">The sequence shown here is derived from an EMBL/GenBank/DDBJ whole genome shotgun (WGS) entry which is preliminary data.</text>
</comment>
<dbReference type="Pfam" id="PF00009">
    <property type="entry name" value="GTP_EFTU"/>
    <property type="match status" value="1"/>
</dbReference>
<dbReference type="InterPro" id="IPR009000">
    <property type="entry name" value="Transl_B-barrel_sf"/>
</dbReference>
<dbReference type="Gene3D" id="3.40.50.300">
    <property type="entry name" value="P-loop containing nucleotide triphosphate hydrolases"/>
    <property type="match status" value="1"/>
</dbReference>
<dbReference type="AlphaFoldDB" id="A0A396ISX2"/>
<evidence type="ECO:0000313" key="10">
    <source>
        <dbReference type="EMBL" id="RHN68480.1"/>
    </source>
</evidence>
<dbReference type="InterPro" id="IPR033720">
    <property type="entry name" value="EFTU_2"/>
</dbReference>
<keyword evidence="3" id="KW-0547">Nucleotide-binding</keyword>